<reference evidence="1" key="1">
    <citation type="submission" date="2019-09" db="EMBL/GenBank/DDBJ databases">
        <title>Draft genome information of white flower Hibiscus syriacus.</title>
        <authorList>
            <person name="Kim Y.-M."/>
        </authorList>
    </citation>
    <scope>NUCLEOTIDE SEQUENCE [LARGE SCALE GENOMIC DNA]</scope>
    <source>
        <strain evidence="1">YM2019G1</strain>
    </source>
</reference>
<comment type="caution">
    <text evidence="1">The sequence shown here is derived from an EMBL/GenBank/DDBJ whole genome shotgun (WGS) entry which is preliminary data.</text>
</comment>
<keyword evidence="2" id="KW-1185">Reference proteome</keyword>
<evidence type="ECO:0008006" key="3">
    <source>
        <dbReference type="Google" id="ProtNLM"/>
    </source>
</evidence>
<evidence type="ECO:0000313" key="1">
    <source>
        <dbReference type="EMBL" id="KAE8700874.1"/>
    </source>
</evidence>
<dbReference type="EMBL" id="VEPZ02001028">
    <property type="protein sequence ID" value="KAE8700874.1"/>
    <property type="molecule type" value="Genomic_DNA"/>
</dbReference>
<accession>A0A6A3A907</accession>
<dbReference type="AlphaFoldDB" id="A0A6A3A907"/>
<name>A0A6A3A907_HIBSY</name>
<sequence length="120" mass="13833">MLHLVTETRNHLFFGCCFANDLWGKILSLCGIVCDVSSWDGELAWVAQLLRGKSLIVQVMKLAFASHVYCICRERNSRLFGGRGRSVGELLYDIQEIIQIRFQGWSNRRADSRNVFLYMN</sequence>
<organism evidence="1 2">
    <name type="scientific">Hibiscus syriacus</name>
    <name type="common">Rose of Sharon</name>
    <dbReference type="NCBI Taxonomy" id="106335"/>
    <lineage>
        <taxon>Eukaryota</taxon>
        <taxon>Viridiplantae</taxon>
        <taxon>Streptophyta</taxon>
        <taxon>Embryophyta</taxon>
        <taxon>Tracheophyta</taxon>
        <taxon>Spermatophyta</taxon>
        <taxon>Magnoliopsida</taxon>
        <taxon>eudicotyledons</taxon>
        <taxon>Gunneridae</taxon>
        <taxon>Pentapetalae</taxon>
        <taxon>rosids</taxon>
        <taxon>malvids</taxon>
        <taxon>Malvales</taxon>
        <taxon>Malvaceae</taxon>
        <taxon>Malvoideae</taxon>
        <taxon>Hibiscus</taxon>
    </lineage>
</organism>
<dbReference type="Proteomes" id="UP000436088">
    <property type="component" value="Unassembled WGS sequence"/>
</dbReference>
<proteinExistence type="predicted"/>
<gene>
    <name evidence="1" type="ORF">F3Y22_tig00110556pilonHSYRG00900</name>
</gene>
<protein>
    <recommendedName>
        <fullName evidence="3">Reverse transcriptase zinc-binding domain-containing protein</fullName>
    </recommendedName>
</protein>
<evidence type="ECO:0000313" key="2">
    <source>
        <dbReference type="Proteomes" id="UP000436088"/>
    </source>
</evidence>